<evidence type="ECO:0000256" key="1">
    <source>
        <dbReference type="SAM" id="MobiDB-lite"/>
    </source>
</evidence>
<dbReference type="PROSITE" id="PS51782">
    <property type="entry name" value="LYSM"/>
    <property type="match status" value="1"/>
</dbReference>
<dbReference type="InterPro" id="IPR036779">
    <property type="entry name" value="LysM_dom_sf"/>
</dbReference>
<dbReference type="CDD" id="cd00118">
    <property type="entry name" value="LysM"/>
    <property type="match status" value="1"/>
</dbReference>
<feature type="region of interest" description="Disordered" evidence="1">
    <location>
        <begin position="183"/>
        <end position="204"/>
    </location>
</feature>
<dbReference type="InterPro" id="IPR018392">
    <property type="entry name" value="LysM"/>
</dbReference>
<protein>
    <submittedName>
        <fullName evidence="3">F-box protein</fullName>
    </submittedName>
</protein>
<sequence>MQTDWGVTKSGISSGGLSNGAVSRSREANGCAAIPAYSSDLLSSSSSSPSGVNCIEHRVTRMDTLAGVAIKYGVEVADIRRLNGLVTDLQMFAHKTLQIPLPGKHPPSVVMSNGSTQNGEKTPPRHPHDDILGSMQSLKLKPPSLRVSPAMCSLRSYYGLAQPNRRLSPEGTEMTIYKAGKPFLSDDQTLPQSPISDPFHSRHRKSRSLVNVIALENGETTEESDKSIRRRQKADTEPSPWPPEMLIKEEVTLGTSSGRAGKGLAFRSKPGSRADQDAPRENAASGVDAPLMDAFVSVRKSSSASNLSESENSSSIWPTSRWSLKPDVIAWPLLDALPKPVNGRRNKAALD</sequence>
<comment type="caution">
    <text evidence="3">The sequence shown here is derived from an EMBL/GenBank/DDBJ whole genome shotgun (WGS) entry which is preliminary data.</text>
</comment>
<proteinExistence type="predicted"/>
<feature type="domain" description="LysM" evidence="2">
    <location>
        <begin position="55"/>
        <end position="99"/>
    </location>
</feature>
<evidence type="ECO:0000313" key="4">
    <source>
        <dbReference type="Proteomes" id="UP001412067"/>
    </source>
</evidence>
<evidence type="ECO:0000313" key="3">
    <source>
        <dbReference type="EMBL" id="KAK8969179.1"/>
    </source>
</evidence>
<reference evidence="3 4" key="1">
    <citation type="journal article" date="2022" name="Nat. Plants">
        <title>Genomes of leafy and leafless Platanthera orchids illuminate the evolution of mycoheterotrophy.</title>
        <authorList>
            <person name="Li M.H."/>
            <person name="Liu K.W."/>
            <person name="Li Z."/>
            <person name="Lu H.C."/>
            <person name="Ye Q.L."/>
            <person name="Zhang D."/>
            <person name="Wang J.Y."/>
            <person name="Li Y.F."/>
            <person name="Zhong Z.M."/>
            <person name="Liu X."/>
            <person name="Yu X."/>
            <person name="Liu D.K."/>
            <person name="Tu X.D."/>
            <person name="Liu B."/>
            <person name="Hao Y."/>
            <person name="Liao X.Y."/>
            <person name="Jiang Y.T."/>
            <person name="Sun W.H."/>
            <person name="Chen J."/>
            <person name="Chen Y.Q."/>
            <person name="Ai Y."/>
            <person name="Zhai J.W."/>
            <person name="Wu S.S."/>
            <person name="Zhou Z."/>
            <person name="Hsiao Y.Y."/>
            <person name="Wu W.L."/>
            <person name="Chen Y.Y."/>
            <person name="Lin Y.F."/>
            <person name="Hsu J.L."/>
            <person name="Li C.Y."/>
            <person name="Wang Z.W."/>
            <person name="Zhao X."/>
            <person name="Zhong W.Y."/>
            <person name="Ma X.K."/>
            <person name="Ma L."/>
            <person name="Huang J."/>
            <person name="Chen G.Z."/>
            <person name="Huang M.Z."/>
            <person name="Huang L."/>
            <person name="Peng D.H."/>
            <person name="Luo Y.B."/>
            <person name="Zou S.Q."/>
            <person name="Chen S.P."/>
            <person name="Lan S."/>
            <person name="Tsai W.C."/>
            <person name="Van de Peer Y."/>
            <person name="Liu Z.J."/>
        </authorList>
    </citation>
    <scope>NUCLEOTIDE SEQUENCE [LARGE SCALE GENOMIC DNA]</scope>
    <source>
        <strain evidence="3">Lor288</strain>
    </source>
</reference>
<dbReference type="Pfam" id="PF01476">
    <property type="entry name" value="LysM"/>
    <property type="match status" value="1"/>
</dbReference>
<gene>
    <name evidence="3" type="ORF">KSP40_PGU016384</name>
</gene>
<feature type="region of interest" description="Disordered" evidence="1">
    <location>
        <begin position="216"/>
        <end position="288"/>
    </location>
</feature>
<dbReference type="Proteomes" id="UP001412067">
    <property type="component" value="Unassembled WGS sequence"/>
</dbReference>
<dbReference type="InterPro" id="IPR045030">
    <property type="entry name" value="LYSM1-4"/>
</dbReference>
<organism evidence="3 4">
    <name type="scientific">Platanthera guangdongensis</name>
    <dbReference type="NCBI Taxonomy" id="2320717"/>
    <lineage>
        <taxon>Eukaryota</taxon>
        <taxon>Viridiplantae</taxon>
        <taxon>Streptophyta</taxon>
        <taxon>Embryophyta</taxon>
        <taxon>Tracheophyta</taxon>
        <taxon>Spermatophyta</taxon>
        <taxon>Magnoliopsida</taxon>
        <taxon>Liliopsida</taxon>
        <taxon>Asparagales</taxon>
        <taxon>Orchidaceae</taxon>
        <taxon>Orchidoideae</taxon>
        <taxon>Orchideae</taxon>
        <taxon>Orchidinae</taxon>
        <taxon>Platanthera</taxon>
    </lineage>
</organism>
<dbReference type="PANTHER" id="PTHR20932">
    <property type="entry name" value="LYSM AND PUTATIVE PEPTIDOGLYCAN-BINDING DOMAIN-CONTAINING PROTEIN"/>
    <property type="match status" value="1"/>
</dbReference>
<evidence type="ECO:0000259" key="2">
    <source>
        <dbReference type="PROSITE" id="PS51782"/>
    </source>
</evidence>
<feature type="compositionally biased region" description="Polar residues" evidence="1">
    <location>
        <begin position="186"/>
        <end position="195"/>
    </location>
</feature>
<keyword evidence="4" id="KW-1185">Reference proteome</keyword>
<dbReference type="Gene3D" id="3.10.350.10">
    <property type="entry name" value="LysM domain"/>
    <property type="match status" value="1"/>
</dbReference>
<dbReference type="SMART" id="SM00257">
    <property type="entry name" value="LysM"/>
    <property type="match status" value="1"/>
</dbReference>
<name>A0ABR2MY72_9ASPA</name>
<dbReference type="SUPFAM" id="SSF54106">
    <property type="entry name" value="LysM domain"/>
    <property type="match status" value="1"/>
</dbReference>
<dbReference type="PANTHER" id="PTHR20932:SF36">
    <property type="entry name" value="OS03G0110600 PROTEIN"/>
    <property type="match status" value="1"/>
</dbReference>
<accession>A0ABR2MY72</accession>
<dbReference type="EMBL" id="JBBWWR010000003">
    <property type="protein sequence ID" value="KAK8969179.1"/>
    <property type="molecule type" value="Genomic_DNA"/>
</dbReference>